<dbReference type="CDD" id="cd02947">
    <property type="entry name" value="TRX_family"/>
    <property type="match status" value="1"/>
</dbReference>
<protein>
    <recommendedName>
        <fullName evidence="1">VOC domain-containing protein</fullName>
    </recommendedName>
</protein>
<dbReference type="InterPro" id="IPR036249">
    <property type="entry name" value="Thioredoxin-like_sf"/>
</dbReference>
<dbReference type="SUPFAM" id="SSF52833">
    <property type="entry name" value="Thioredoxin-like"/>
    <property type="match status" value="1"/>
</dbReference>
<dbReference type="EMBL" id="JAAAPX010000078">
    <property type="protein sequence ID" value="KAF4233524.1"/>
    <property type="molecule type" value="Genomic_DNA"/>
</dbReference>
<comment type="caution">
    <text evidence="2">The sequence shown here is derived from an EMBL/GenBank/DDBJ whole genome shotgun (WGS) entry which is preliminary data.</text>
</comment>
<dbReference type="PANTHER" id="PTHR36437">
    <property type="entry name" value="GLYOXALASE/BLEOMYCIN RESISTANCE PROTEIN/DIOXYGENASE"/>
    <property type="match status" value="1"/>
</dbReference>
<dbReference type="Pfam" id="PF00085">
    <property type="entry name" value="Thioredoxin"/>
    <property type="match status" value="1"/>
</dbReference>
<reference evidence="2" key="1">
    <citation type="journal article" date="2020" name="bioRxiv">
        <title>Genomic and phenotypic heterogeneity of clinical isolates of the human pathogens Aspergillus fumigatus, Aspergillus lentulus and Aspergillus fumigatiaffinis.</title>
        <authorList>
            <person name="dos Santos R.A.C."/>
            <person name="Steenwyk J.L."/>
            <person name="Rivero-Menendez O."/>
            <person name="Mead M.E."/>
            <person name="Silva L.P."/>
            <person name="Bastos R.W."/>
            <person name="Alastruey-Izquierdo A."/>
            <person name="Goldman G.H."/>
            <person name="Rokas A."/>
        </authorList>
    </citation>
    <scope>NUCLEOTIDE SEQUENCE</scope>
    <source>
        <strain evidence="2">CNM-CM6805</strain>
    </source>
</reference>
<evidence type="ECO:0000313" key="2">
    <source>
        <dbReference type="EMBL" id="KAF4233524.1"/>
    </source>
</evidence>
<organism evidence="2 3">
    <name type="scientific">Aspergillus fumigatiaffinis</name>
    <dbReference type="NCBI Taxonomy" id="340414"/>
    <lineage>
        <taxon>Eukaryota</taxon>
        <taxon>Fungi</taxon>
        <taxon>Dikarya</taxon>
        <taxon>Ascomycota</taxon>
        <taxon>Pezizomycotina</taxon>
        <taxon>Eurotiomycetes</taxon>
        <taxon>Eurotiomycetidae</taxon>
        <taxon>Eurotiales</taxon>
        <taxon>Aspergillaceae</taxon>
        <taxon>Aspergillus</taxon>
        <taxon>Aspergillus subgen. Fumigati</taxon>
    </lineage>
</organism>
<sequence>METSLEQIHRSANFFWGDIVVGRNEVLIRLGRRHSHPHTALLNCHSTQDAQVAGIATTKIGYPRFGVVVHPTPTEDFDLDNANAQAIEKILEETTWEDGVTELTRWRGSSGKTSCYGSSHCLVIWFDSAERILNNGLLDGQRYTGSAHVTNQQAMPHLAHVSLVVHDYDEALAFYVNKLGFTLVEDNHEPNKRWVVIRPPGALPDATTILLARASTPEQLAVIGNQTGGRVFLFLETDNFQRDYDRFTENGVEWGGVNPIALDSDRMKRRMSNSEYQTGKLLLQFTLCAVDKAIGINHTASVLLTSVSFGMATWSISELMTDEEYKQNVEHSVEPVVVIFLSPLDDKCKAVASKIEELSDEFATIKFYRVDVHKHAILSRALSNTELPIVVFVKNGTEVLTLASDVSLPRILEGLQMLQMTSV</sequence>
<dbReference type="InterPro" id="IPR004360">
    <property type="entry name" value="Glyas_Fos-R_dOase_dom"/>
</dbReference>
<feature type="domain" description="VOC" evidence="1">
    <location>
        <begin position="157"/>
        <end position="290"/>
    </location>
</feature>
<dbReference type="PROSITE" id="PS51819">
    <property type="entry name" value="VOC"/>
    <property type="match status" value="1"/>
</dbReference>
<dbReference type="Gene3D" id="3.10.180.10">
    <property type="entry name" value="2,3-Dihydroxybiphenyl 1,2-Dioxygenase, domain 1"/>
    <property type="match status" value="1"/>
</dbReference>
<dbReference type="InterPro" id="IPR029068">
    <property type="entry name" value="Glyas_Bleomycin-R_OHBP_Dase"/>
</dbReference>
<evidence type="ECO:0000259" key="1">
    <source>
        <dbReference type="PROSITE" id="PS51819"/>
    </source>
</evidence>
<name>A0A8H4H190_9EURO</name>
<dbReference type="Pfam" id="PF00903">
    <property type="entry name" value="Glyoxalase"/>
    <property type="match status" value="1"/>
</dbReference>
<dbReference type="Proteomes" id="UP000653565">
    <property type="component" value="Unassembled WGS sequence"/>
</dbReference>
<reference evidence="2" key="2">
    <citation type="submission" date="2020-04" db="EMBL/GenBank/DDBJ databases">
        <authorList>
            <person name="Santos R.A.C."/>
            <person name="Steenwyk J.L."/>
            <person name="Rivero-Menendez O."/>
            <person name="Mead M.E."/>
            <person name="Silva L.P."/>
            <person name="Bastos R.W."/>
            <person name="Alastruey-Izquierdo A."/>
            <person name="Goldman G.H."/>
            <person name="Rokas A."/>
        </authorList>
    </citation>
    <scope>NUCLEOTIDE SEQUENCE</scope>
    <source>
        <strain evidence="2">CNM-CM6805</strain>
    </source>
</reference>
<proteinExistence type="predicted"/>
<dbReference type="PANTHER" id="PTHR36437:SF2">
    <property type="entry name" value="GLYOXALASE_BLEOMYCIN RESISTANCE PROTEIN_DIOXYGENASE"/>
    <property type="match status" value="1"/>
</dbReference>
<dbReference type="AlphaFoldDB" id="A0A8H4H190"/>
<keyword evidence="3" id="KW-1185">Reference proteome</keyword>
<evidence type="ECO:0000313" key="3">
    <source>
        <dbReference type="Proteomes" id="UP000653565"/>
    </source>
</evidence>
<dbReference type="Gene3D" id="3.40.30.10">
    <property type="entry name" value="Glutaredoxin"/>
    <property type="match status" value="1"/>
</dbReference>
<accession>A0A8H4H190</accession>
<gene>
    <name evidence="2" type="ORF">CNMCM6805_009181</name>
</gene>
<dbReference type="SUPFAM" id="SSF54593">
    <property type="entry name" value="Glyoxalase/Bleomycin resistance protein/Dihydroxybiphenyl dioxygenase"/>
    <property type="match status" value="1"/>
</dbReference>
<dbReference type="InterPro" id="IPR013766">
    <property type="entry name" value="Thioredoxin_domain"/>
</dbReference>
<dbReference type="InterPro" id="IPR037523">
    <property type="entry name" value="VOC_core"/>
</dbReference>